<dbReference type="Gene3D" id="3.50.50.60">
    <property type="entry name" value="FAD/NAD(P)-binding domain"/>
    <property type="match status" value="1"/>
</dbReference>
<name>A0AA97I3H8_9EURY</name>
<dbReference type="InterPro" id="IPR050464">
    <property type="entry name" value="Zeta_carotene_desat/Oxidored"/>
</dbReference>
<dbReference type="Pfam" id="PF01593">
    <property type="entry name" value="Amino_oxidase"/>
    <property type="match status" value="1"/>
</dbReference>
<reference evidence="2 3" key="1">
    <citation type="submission" date="2019-09" db="EMBL/GenBank/DDBJ databases">
        <title>The complete genome of Methanoplanus sp. FWC-SCC4.</title>
        <authorList>
            <person name="Chen S.-C."/>
            <person name="Zhou Y.-Z."/>
            <person name="Lai M.-C."/>
        </authorList>
    </citation>
    <scope>NUCLEOTIDE SEQUENCE [LARGE SCALE GENOMIC DNA]</scope>
    <source>
        <strain evidence="2 3">FWC-SCC4</strain>
    </source>
</reference>
<protein>
    <submittedName>
        <fullName evidence="2">NAD(P)/FAD-dependent oxidoreductase</fullName>
    </submittedName>
</protein>
<feature type="domain" description="Amine oxidase" evidence="1">
    <location>
        <begin position="10"/>
        <end position="403"/>
    </location>
</feature>
<accession>A0AA97I3H8</accession>
<sequence>MDICIIGGGLTGLSAAYHLKEKANINIYEKSGKLGGCLSSSKAGNGFAEDFYHHCFSGDKNLLRLFGKLDLLKDLEWLSGSTGYYADGKIYPLTTPVEILKYPYLSFMDKFRLGMLTIRSKKYDREILDNIPAKDFIEEKCGKKVYESFFEPLLNSKFGDMKGEVSAAWLVSRIAIRSDRTLEGEKLGYLKNGYISLINSLEDELLKSDCSILTGEPARSIIRKDEKWEVNGKLYDIVISTTSPERLKKISTHEISGIEYQGAACMMIGLSKEVTNGIYWLNMKDNAPYGAVIGHTNFVPKERYGEHIVYLASYFKDKPPENLDKKMLDDFCKRFGVCDSDINWHRMKIEKGAGPVYTTGYNKQIPEYETDTKFFVAGMFSRPNYPERSMEGSIIAGKEVAEIIETKYLRQEI</sequence>
<dbReference type="KEGG" id="mefw:F1737_02235"/>
<dbReference type="InterPro" id="IPR002937">
    <property type="entry name" value="Amino_oxidase"/>
</dbReference>
<dbReference type="AlphaFoldDB" id="A0AA97I3H8"/>
<dbReference type="PANTHER" id="PTHR42923:SF3">
    <property type="entry name" value="PROTOPORPHYRINOGEN OXIDASE"/>
    <property type="match status" value="1"/>
</dbReference>
<dbReference type="Proteomes" id="UP001301797">
    <property type="component" value="Chromosome"/>
</dbReference>
<organism evidence="2 3">
    <name type="scientific">Methanochimaera problematica</name>
    <dbReference type="NCBI Taxonomy" id="2609417"/>
    <lineage>
        <taxon>Archaea</taxon>
        <taxon>Methanobacteriati</taxon>
        <taxon>Methanobacteriota</taxon>
        <taxon>Stenosarchaea group</taxon>
        <taxon>Methanomicrobia</taxon>
        <taxon>Methanomicrobiales</taxon>
        <taxon>Methanomicrobiaceae</taxon>
        <taxon>Methanochimaera</taxon>
    </lineage>
</organism>
<evidence type="ECO:0000259" key="1">
    <source>
        <dbReference type="Pfam" id="PF01593"/>
    </source>
</evidence>
<dbReference type="GO" id="GO:0016491">
    <property type="term" value="F:oxidoreductase activity"/>
    <property type="evidence" value="ECO:0007669"/>
    <property type="project" value="InterPro"/>
</dbReference>
<dbReference type="PANTHER" id="PTHR42923">
    <property type="entry name" value="PROTOPORPHYRINOGEN OXIDASE"/>
    <property type="match status" value="1"/>
</dbReference>
<gene>
    <name evidence="2" type="ORF">F1737_02235</name>
</gene>
<dbReference type="SUPFAM" id="SSF51905">
    <property type="entry name" value="FAD/NAD(P)-binding domain"/>
    <property type="match status" value="1"/>
</dbReference>
<proteinExistence type="predicted"/>
<dbReference type="EMBL" id="CP043875">
    <property type="protein sequence ID" value="WOF15584.1"/>
    <property type="molecule type" value="Genomic_DNA"/>
</dbReference>
<dbReference type="GeneID" id="85228950"/>
<dbReference type="NCBIfam" id="NF005560">
    <property type="entry name" value="PRK07233.1"/>
    <property type="match status" value="1"/>
</dbReference>
<dbReference type="InterPro" id="IPR036188">
    <property type="entry name" value="FAD/NAD-bd_sf"/>
</dbReference>
<keyword evidence="3" id="KW-1185">Reference proteome</keyword>
<evidence type="ECO:0000313" key="3">
    <source>
        <dbReference type="Proteomes" id="UP001301797"/>
    </source>
</evidence>
<dbReference type="RefSeq" id="WP_317137157.1">
    <property type="nucleotide sequence ID" value="NZ_CP043875.1"/>
</dbReference>
<evidence type="ECO:0000313" key="2">
    <source>
        <dbReference type="EMBL" id="WOF15584.1"/>
    </source>
</evidence>